<dbReference type="Proteomes" id="UP000799757">
    <property type="component" value="Unassembled WGS sequence"/>
</dbReference>
<evidence type="ECO:0000313" key="3">
    <source>
        <dbReference type="Proteomes" id="UP000799757"/>
    </source>
</evidence>
<keyword evidence="1" id="KW-0732">Signal</keyword>
<feature type="signal peptide" evidence="1">
    <location>
        <begin position="1"/>
        <end position="40"/>
    </location>
</feature>
<name>A0A6A6XHP4_9PLEO</name>
<sequence length="239" mass="27098">MGTKHNRTGRLAVFPRPLTAPAHLLYLLLQWCMLMPQSASHSSKHKDKLLYLPDITVQLSPTPQAQSRGVRPFMRKPPPVTLSLDIPSCRRSYRSCSVAAERSSPRPQGFEVSRHPWSSGTALFPKTCSVSHRYHFHFERKADPPLWERHLALESIGVPRLLFARDCQRPSHPSEACIYPHQSCLQSLVGRRHPIHTHFKGKRASTEHRVSGIFCAALLCHCWQEGNILSPRLGITVNK</sequence>
<gene>
    <name evidence="2" type="ORF">K505DRAFT_324248</name>
</gene>
<evidence type="ECO:0000313" key="2">
    <source>
        <dbReference type="EMBL" id="KAF2795157.1"/>
    </source>
</evidence>
<evidence type="ECO:0000256" key="1">
    <source>
        <dbReference type="SAM" id="SignalP"/>
    </source>
</evidence>
<accession>A0A6A6XHP4</accession>
<dbReference type="EMBL" id="MU001867">
    <property type="protein sequence ID" value="KAF2795157.1"/>
    <property type="molecule type" value="Genomic_DNA"/>
</dbReference>
<reference evidence="2" key="1">
    <citation type="journal article" date="2020" name="Stud. Mycol.">
        <title>101 Dothideomycetes genomes: a test case for predicting lifestyles and emergence of pathogens.</title>
        <authorList>
            <person name="Haridas S."/>
            <person name="Albert R."/>
            <person name="Binder M."/>
            <person name="Bloem J."/>
            <person name="Labutti K."/>
            <person name="Salamov A."/>
            <person name="Andreopoulos B."/>
            <person name="Baker S."/>
            <person name="Barry K."/>
            <person name="Bills G."/>
            <person name="Bluhm B."/>
            <person name="Cannon C."/>
            <person name="Castanera R."/>
            <person name="Culley D."/>
            <person name="Daum C."/>
            <person name="Ezra D."/>
            <person name="Gonzalez J."/>
            <person name="Henrissat B."/>
            <person name="Kuo A."/>
            <person name="Liang C."/>
            <person name="Lipzen A."/>
            <person name="Lutzoni F."/>
            <person name="Magnuson J."/>
            <person name="Mondo S."/>
            <person name="Nolan M."/>
            <person name="Ohm R."/>
            <person name="Pangilinan J."/>
            <person name="Park H.-J."/>
            <person name="Ramirez L."/>
            <person name="Alfaro M."/>
            <person name="Sun H."/>
            <person name="Tritt A."/>
            <person name="Yoshinaga Y."/>
            <person name="Zwiers L.-H."/>
            <person name="Turgeon B."/>
            <person name="Goodwin S."/>
            <person name="Spatafora J."/>
            <person name="Crous P."/>
            <person name="Grigoriev I."/>
        </authorList>
    </citation>
    <scope>NUCLEOTIDE SEQUENCE</scope>
    <source>
        <strain evidence="2">CBS 109.77</strain>
    </source>
</reference>
<dbReference type="AlphaFoldDB" id="A0A6A6XHP4"/>
<evidence type="ECO:0008006" key="4">
    <source>
        <dbReference type="Google" id="ProtNLM"/>
    </source>
</evidence>
<organism evidence="2 3">
    <name type="scientific">Melanomma pulvis-pyrius CBS 109.77</name>
    <dbReference type="NCBI Taxonomy" id="1314802"/>
    <lineage>
        <taxon>Eukaryota</taxon>
        <taxon>Fungi</taxon>
        <taxon>Dikarya</taxon>
        <taxon>Ascomycota</taxon>
        <taxon>Pezizomycotina</taxon>
        <taxon>Dothideomycetes</taxon>
        <taxon>Pleosporomycetidae</taxon>
        <taxon>Pleosporales</taxon>
        <taxon>Melanommataceae</taxon>
        <taxon>Melanomma</taxon>
    </lineage>
</organism>
<proteinExistence type="predicted"/>
<keyword evidence="3" id="KW-1185">Reference proteome</keyword>
<feature type="chain" id="PRO_5025393162" description="Secreted protein" evidence="1">
    <location>
        <begin position="41"/>
        <end position="239"/>
    </location>
</feature>
<protein>
    <recommendedName>
        <fullName evidence="4">Secreted protein</fullName>
    </recommendedName>
</protein>